<gene>
    <name evidence="2" type="ORF">MiSe_70090</name>
</gene>
<dbReference type="AlphaFoldDB" id="A0AAV3XMC9"/>
<accession>A0AAV3XMC9</accession>
<evidence type="ECO:0008006" key="4">
    <source>
        <dbReference type="Google" id="ProtNLM"/>
    </source>
</evidence>
<feature type="chain" id="PRO_5043360309" description="PEP-CTERM protein-sorting domain-containing protein" evidence="1">
    <location>
        <begin position="19"/>
        <end position="421"/>
    </location>
</feature>
<protein>
    <recommendedName>
        <fullName evidence="4">PEP-CTERM protein-sorting domain-containing protein</fullName>
    </recommendedName>
</protein>
<dbReference type="EMBL" id="BLAY01000153">
    <property type="protein sequence ID" value="GET42195.1"/>
    <property type="molecule type" value="Genomic_DNA"/>
</dbReference>
<dbReference type="NCBIfam" id="TIGR02913">
    <property type="entry name" value="HAF_rpt"/>
    <property type="match status" value="2"/>
</dbReference>
<feature type="signal peptide" evidence="1">
    <location>
        <begin position="1"/>
        <end position="18"/>
    </location>
</feature>
<keyword evidence="1" id="KW-0732">Signal</keyword>
<comment type="caution">
    <text evidence="2">The sequence shown here is derived from an EMBL/GenBank/DDBJ whole genome shotgun (WGS) entry which is preliminary data.</text>
</comment>
<keyword evidence="3" id="KW-1185">Reference proteome</keyword>
<name>A0AAV3XMC9_9CYAN</name>
<evidence type="ECO:0000313" key="2">
    <source>
        <dbReference type="EMBL" id="GET42195.1"/>
    </source>
</evidence>
<evidence type="ECO:0000256" key="1">
    <source>
        <dbReference type="SAM" id="SignalP"/>
    </source>
</evidence>
<reference evidence="2" key="1">
    <citation type="submission" date="2019-10" db="EMBL/GenBank/DDBJ databases">
        <title>Draft genome sequece of Microseira wollei NIES-4236.</title>
        <authorList>
            <person name="Yamaguchi H."/>
            <person name="Suzuki S."/>
            <person name="Kawachi M."/>
        </authorList>
    </citation>
    <scope>NUCLEOTIDE SEQUENCE</scope>
    <source>
        <strain evidence="2">NIES-4236</strain>
    </source>
</reference>
<evidence type="ECO:0000313" key="3">
    <source>
        <dbReference type="Proteomes" id="UP001050975"/>
    </source>
</evidence>
<dbReference type="Pfam" id="PF11949">
    <property type="entry name" value="DUF3466"/>
    <property type="match status" value="1"/>
</dbReference>
<dbReference type="Proteomes" id="UP001050975">
    <property type="component" value="Unassembled WGS sequence"/>
</dbReference>
<dbReference type="InterPro" id="IPR014262">
    <property type="entry name" value="HAF_rpt"/>
</dbReference>
<proteinExistence type="predicted"/>
<sequence length="421" mass="43537">MLTVAATVGIAQSTSAIAASFSKYAAIDLGSLDPSSTTINATSINDLGQIVGRYNVVNAAGVSSNVSYIWENGTMTALPLTGVKIGGPNDGQSVTMPGRGSLARSLNNNGIIIGTGDELPGATDRAMTWTPNGSGGYSLTVEEFGGVESYFTDINNVDQIAGYHIFAPGQQNAIYRENGSNTNTILAGIGGDRNQALALNDKGQVVGSIDGDGVQNNTTVNSAALWQKDDSGNYVLTNLGTNGSQQSVARDINDLGQVIGQLTNGSGATATSSAFLWQNNAFTLLGSLGGTVRNAVGINNQGQVVGFSTNSSNQELAFIWNDGMMADLNSLLTDSLLVGGSNVSLTRATGINNRGDISAYGTYTYVDAQGVTRTGTRAYLLKSVPESDTALSLLAFGAIGGVSFRRRNRRKATVVVEGSKA</sequence>
<dbReference type="InterPro" id="IPR022562">
    <property type="entry name" value="DUF3466"/>
</dbReference>
<organism evidence="2 3">
    <name type="scientific">Microseira wollei NIES-4236</name>
    <dbReference type="NCBI Taxonomy" id="2530354"/>
    <lineage>
        <taxon>Bacteria</taxon>
        <taxon>Bacillati</taxon>
        <taxon>Cyanobacteriota</taxon>
        <taxon>Cyanophyceae</taxon>
        <taxon>Oscillatoriophycideae</taxon>
        <taxon>Aerosakkonematales</taxon>
        <taxon>Aerosakkonemataceae</taxon>
        <taxon>Microseira</taxon>
    </lineage>
</organism>